<organism evidence="2 3">
    <name type="scientific">Heterotrigona itama</name>
    <dbReference type="NCBI Taxonomy" id="395501"/>
    <lineage>
        <taxon>Eukaryota</taxon>
        <taxon>Metazoa</taxon>
        <taxon>Ecdysozoa</taxon>
        <taxon>Arthropoda</taxon>
        <taxon>Hexapoda</taxon>
        <taxon>Insecta</taxon>
        <taxon>Pterygota</taxon>
        <taxon>Neoptera</taxon>
        <taxon>Endopterygota</taxon>
        <taxon>Hymenoptera</taxon>
        <taxon>Apocrita</taxon>
        <taxon>Aculeata</taxon>
        <taxon>Apoidea</taxon>
        <taxon>Anthophila</taxon>
        <taxon>Apidae</taxon>
        <taxon>Heterotrigona</taxon>
    </lineage>
</organism>
<evidence type="ECO:0000313" key="3">
    <source>
        <dbReference type="Proteomes" id="UP000752696"/>
    </source>
</evidence>
<dbReference type="EMBL" id="CAJDYZ010007882">
    <property type="protein sequence ID" value="CAD1474739.1"/>
    <property type="molecule type" value="Genomic_DNA"/>
</dbReference>
<feature type="compositionally biased region" description="Low complexity" evidence="1">
    <location>
        <begin position="144"/>
        <end position="154"/>
    </location>
</feature>
<dbReference type="Proteomes" id="UP000752696">
    <property type="component" value="Unassembled WGS sequence"/>
</dbReference>
<dbReference type="AlphaFoldDB" id="A0A6V7H9Q7"/>
<name>A0A6V7H9Q7_9HYME</name>
<feature type="region of interest" description="Disordered" evidence="1">
    <location>
        <begin position="133"/>
        <end position="154"/>
    </location>
</feature>
<sequence>MSDGPSSGNVPDSNASVANNAEELDTQGSIDKRVRSIKLFITNSITSKIRSKLPNVACYLKRLVRLKNDGKSESERDGIVGGSPEVSEIMEGMLNRTMFEISGVSINEQNAAEGRGSVDWPENSVIETRWYETASDPSNPEGPSTSTANTNDNTSTCNIIDYDGGRGHPFIRVLERTTQHESLIFIDRDDDPARAQKKSVESLGRSISDWV</sequence>
<feature type="non-terminal residue" evidence="2">
    <location>
        <position position="211"/>
    </location>
</feature>
<reference evidence="2" key="1">
    <citation type="submission" date="2020-07" db="EMBL/GenBank/DDBJ databases">
        <authorList>
            <person name="Nazaruddin N."/>
        </authorList>
    </citation>
    <scope>NUCLEOTIDE SEQUENCE</scope>
</reference>
<dbReference type="OrthoDB" id="7604839at2759"/>
<keyword evidence="3" id="KW-1185">Reference proteome</keyword>
<gene>
    <name evidence="2" type="ORF">MHI_LOCUS485939</name>
</gene>
<comment type="caution">
    <text evidence="2">The sequence shown here is derived from an EMBL/GenBank/DDBJ whole genome shotgun (WGS) entry which is preliminary data.</text>
</comment>
<protein>
    <submittedName>
        <fullName evidence="2">Uncharacterized protein</fullName>
    </submittedName>
</protein>
<proteinExistence type="predicted"/>
<feature type="non-terminal residue" evidence="2">
    <location>
        <position position="1"/>
    </location>
</feature>
<accession>A0A6V7H9Q7</accession>
<evidence type="ECO:0000256" key="1">
    <source>
        <dbReference type="SAM" id="MobiDB-lite"/>
    </source>
</evidence>
<evidence type="ECO:0000313" key="2">
    <source>
        <dbReference type="EMBL" id="CAD1474739.1"/>
    </source>
</evidence>